<gene>
    <name evidence="16" type="primary">bglP2</name>
    <name evidence="16" type="ORF">ERS852471_02027</name>
</gene>
<dbReference type="PANTHER" id="PTHR30175">
    <property type="entry name" value="PHOSPHOTRANSFERASE SYSTEM TRANSPORT PROTEIN"/>
    <property type="match status" value="1"/>
</dbReference>
<dbReference type="GO" id="GO:0005886">
    <property type="term" value="C:plasma membrane"/>
    <property type="evidence" value="ECO:0007669"/>
    <property type="project" value="UniProtKB-SubCell"/>
</dbReference>
<dbReference type="PROSITE" id="PS51093">
    <property type="entry name" value="PTS_EIIA_TYPE_1"/>
    <property type="match status" value="1"/>
</dbReference>
<feature type="transmembrane region" description="Helical" evidence="12">
    <location>
        <begin position="315"/>
        <end position="335"/>
    </location>
</feature>
<dbReference type="GO" id="GO:0090589">
    <property type="term" value="F:protein-phosphocysteine-trehalose phosphotransferase system transporter activity"/>
    <property type="evidence" value="ECO:0007669"/>
    <property type="project" value="TreeGrafter"/>
</dbReference>
<dbReference type="GO" id="GO:0008982">
    <property type="term" value="F:protein-N(PI)-phosphohistidine-sugar phosphotransferase activity"/>
    <property type="evidence" value="ECO:0007669"/>
    <property type="project" value="InterPro"/>
</dbReference>
<dbReference type="PROSITE" id="PS51098">
    <property type="entry name" value="PTS_EIIB_TYPE_1"/>
    <property type="match status" value="1"/>
</dbReference>
<evidence type="ECO:0000256" key="9">
    <source>
        <dbReference type="ARBA" id="ARBA00022989"/>
    </source>
</evidence>
<keyword evidence="3" id="KW-1003">Cell membrane</keyword>
<dbReference type="PROSITE" id="PS51103">
    <property type="entry name" value="PTS_EIIC_TYPE_1"/>
    <property type="match status" value="1"/>
</dbReference>
<sequence length="608" mass="64662">MGKYEGLVKDIIKNVGGKGNINSLSHCVTRLRFVLNDESKANDDVLKNMDGVVTVIKSAGQYQVVIGNHVPDVYKEVCAQAGISGGAPSQDGPKISFKDKIFDTITGIFMPSIAVMTAVGMLKGFLALAVFLGWMSDTTGIYTLIYNISDALFLFMPVVIGYTSANKFGMDPMVGLAIGAALMYPGLQNVDLDIFGRIINVSYTGTVLPIIVTNIVAAFLYKKLNKVIPDVVKTFFTPLIVIVICAPLGFLAIGPAANAIADWLLNVIMSIYSFSPIVAGLVLGGLWQVMIMFGVHTIFAITAIITLMSGNPTPIFALIFTVSFAQTATVFAIWLKTKNKKLKSIALPAWISGIFGVTEPAIYGVTLPRVKQFVISCIGGALGGAYIGAVGILHWQMAGMGIFAIPGFIQVGGDTGRILVHVGISLAISMGFSFVATMLTFKDEKVKEEVIGKKELNGEENISAPIQGKVIALSKVEDEAFAGGLLGSGVAIIPTVGELKAPFDGEITTLFPTLHAIGITGDNGIEMLIHIGFDTVKLNGKPFTAKVKQGDHVKKGDLLVTFDIEEIKAAGCGITTPIIITNTANYLDVVPKDIEEAKFGDNIITVLN</sequence>
<keyword evidence="6" id="KW-0598">Phosphotransferase system</keyword>
<dbReference type="OrthoDB" id="92465at2"/>
<feature type="transmembrane region" description="Helical" evidence="12">
    <location>
        <begin position="141"/>
        <end position="162"/>
    </location>
</feature>
<dbReference type="AlphaFoldDB" id="A0A174H3W1"/>
<keyword evidence="4" id="KW-0762">Sugar transport</keyword>
<evidence type="ECO:0000313" key="16">
    <source>
        <dbReference type="EMBL" id="CUO67928.1"/>
    </source>
</evidence>
<dbReference type="GO" id="GO:0009401">
    <property type="term" value="P:phosphoenolpyruvate-dependent sugar phosphotransferase system"/>
    <property type="evidence" value="ECO:0007669"/>
    <property type="project" value="UniProtKB-KW"/>
</dbReference>
<dbReference type="InterPro" id="IPR036878">
    <property type="entry name" value="Glu_permease_IIB"/>
</dbReference>
<comment type="subcellular location">
    <subcellularLocation>
        <location evidence="1">Cell membrane</location>
        <topology evidence="1">Multi-pass membrane protein</topology>
    </subcellularLocation>
</comment>
<feature type="transmembrane region" description="Helical" evidence="12">
    <location>
        <begin position="169"/>
        <end position="187"/>
    </location>
</feature>
<dbReference type="FunFam" id="3.30.1360.60:FF:000001">
    <property type="entry name" value="PTS system glucose-specific IIBC component PtsG"/>
    <property type="match status" value="1"/>
</dbReference>
<evidence type="ECO:0000256" key="11">
    <source>
        <dbReference type="PROSITE-ProRule" id="PRU00421"/>
    </source>
</evidence>
<keyword evidence="2" id="KW-0813">Transport</keyword>
<evidence type="ECO:0000256" key="7">
    <source>
        <dbReference type="ARBA" id="ARBA00022692"/>
    </source>
</evidence>
<keyword evidence="5 16" id="KW-0808">Transferase</keyword>
<evidence type="ECO:0000259" key="13">
    <source>
        <dbReference type="PROSITE" id="PS51093"/>
    </source>
</evidence>
<evidence type="ECO:0000256" key="12">
    <source>
        <dbReference type="SAM" id="Phobius"/>
    </source>
</evidence>
<dbReference type="NCBIfam" id="TIGR00830">
    <property type="entry name" value="PTBA"/>
    <property type="match status" value="1"/>
</dbReference>
<accession>A0A174H3W1</accession>
<feature type="domain" description="PTS EIIC type-1" evidence="15">
    <location>
        <begin position="103"/>
        <end position="456"/>
    </location>
</feature>
<dbReference type="SUPFAM" id="SSF55604">
    <property type="entry name" value="Glucose permease domain IIB"/>
    <property type="match status" value="1"/>
</dbReference>
<dbReference type="Proteomes" id="UP000095594">
    <property type="component" value="Unassembled WGS sequence"/>
</dbReference>
<dbReference type="PROSITE" id="PS01035">
    <property type="entry name" value="PTS_EIIB_TYPE_1_CYS"/>
    <property type="match status" value="1"/>
</dbReference>
<dbReference type="CDD" id="cd00212">
    <property type="entry name" value="PTS_IIB_glc"/>
    <property type="match status" value="1"/>
</dbReference>
<dbReference type="Pfam" id="PF02378">
    <property type="entry name" value="PTS_EIIC"/>
    <property type="match status" value="1"/>
</dbReference>
<dbReference type="RefSeq" id="WP_055266226.1">
    <property type="nucleotide sequence ID" value="NZ_CABIXQ010000013.1"/>
</dbReference>
<dbReference type="GO" id="GO:0016301">
    <property type="term" value="F:kinase activity"/>
    <property type="evidence" value="ECO:0007669"/>
    <property type="project" value="UniProtKB-KW"/>
</dbReference>
<dbReference type="InterPro" id="IPR003352">
    <property type="entry name" value="PTS_EIIC"/>
</dbReference>
<feature type="transmembrane region" description="Helical" evidence="12">
    <location>
        <begin position="263"/>
        <end position="283"/>
    </location>
</feature>
<dbReference type="Pfam" id="PF00358">
    <property type="entry name" value="PTS_EIIA_1"/>
    <property type="match status" value="1"/>
</dbReference>
<keyword evidence="9 12" id="KW-1133">Transmembrane helix</keyword>
<evidence type="ECO:0000256" key="1">
    <source>
        <dbReference type="ARBA" id="ARBA00004651"/>
    </source>
</evidence>
<proteinExistence type="predicted"/>
<dbReference type="EMBL" id="CYZX01000013">
    <property type="protein sequence ID" value="CUO67928.1"/>
    <property type="molecule type" value="Genomic_DNA"/>
</dbReference>
<evidence type="ECO:0000259" key="14">
    <source>
        <dbReference type="PROSITE" id="PS51098"/>
    </source>
</evidence>
<dbReference type="PROSITE" id="PS00371">
    <property type="entry name" value="PTS_EIIA_TYPE_1_HIS"/>
    <property type="match status" value="1"/>
</dbReference>
<dbReference type="InterPro" id="IPR013013">
    <property type="entry name" value="PTS_EIIC_1"/>
</dbReference>
<evidence type="ECO:0000313" key="17">
    <source>
        <dbReference type="Proteomes" id="UP000095594"/>
    </source>
</evidence>
<organism evidence="16 17">
    <name type="scientific">Clostridium disporicum</name>
    <dbReference type="NCBI Taxonomy" id="84024"/>
    <lineage>
        <taxon>Bacteria</taxon>
        <taxon>Bacillati</taxon>
        <taxon>Bacillota</taxon>
        <taxon>Clostridia</taxon>
        <taxon>Eubacteriales</taxon>
        <taxon>Clostridiaceae</taxon>
        <taxon>Clostridium</taxon>
    </lineage>
</organism>
<dbReference type="InterPro" id="IPR018113">
    <property type="entry name" value="PTrfase_EIIB_Cys"/>
</dbReference>
<dbReference type="Gene3D" id="2.70.70.10">
    <property type="entry name" value="Glucose Permease (Domain IIA)"/>
    <property type="match status" value="1"/>
</dbReference>
<evidence type="ECO:0000256" key="3">
    <source>
        <dbReference type="ARBA" id="ARBA00022475"/>
    </source>
</evidence>
<dbReference type="Gene3D" id="3.30.1360.60">
    <property type="entry name" value="Glucose permease domain IIB"/>
    <property type="match status" value="1"/>
</dbReference>
<feature type="domain" description="PTS EIIA type-1" evidence="13">
    <location>
        <begin position="478"/>
        <end position="582"/>
    </location>
</feature>
<dbReference type="InterPro" id="IPR001996">
    <property type="entry name" value="PTS_IIB_1"/>
</dbReference>
<evidence type="ECO:0000256" key="5">
    <source>
        <dbReference type="ARBA" id="ARBA00022679"/>
    </source>
</evidence>
<evidence type="ECO:0000256" key="2">
    <source>
        <dbReference type="ARBA" id="ARBA00022448"/>
    </source>
</evidence>
<keyword evidence="8" id="KW-0418">Kinase</keyword>
<feature type="transmembrane region" description="Helical" evidence="12">
    <location>
        <begin position="418"/>
        <end position="441"/>
    </location>
</feature>
<feature type="transmembrane region" description="Helical" evidence="12">
    <location>
        <begin position="373"/>
        <end position="397"/>
    </location>
</feature>
<dbReference type="InterPro" id="IPR050558">
    <property type="entry name" value="PTS_Sugar-Specific_Components"/>
</dbReference>
<reference evidence="16 17" key="1">
    <citation type="submission" date="2015-09" db="EMBL/GenBank/DDBJ databases">
        <authorList>
            <consortium name="Pathogen Informatics"/>
        </authorList>
    </citation>
    <scope>NUCLEOTIDE SEQUENCE [LARGE SCALE GENOMIC DNA]</scope>
    <source>
        <strain evidence="16 17">2789STDY5834856</strain>
    </source>
</reference>
<dbReference type="SUPFAM" id="SSF51261">
    <property type="entry name" value="Duplicated hybrid motif"/>
    <property type="match status" value="1"/>
</dbReference>
<dbReference type="GO" id="GO:0015771">
    <property type="term" value="P:trehalose transport"/>
    <property type="evidence" value="ECO:0007669"/>
    <property type="project" value="TreeGrafter"/>
</dbReference>
<keyword evidence="10 12" id="KW-0472">Membrane</keyword>
<dbReference type="FunFam" id="2.70.70.10:FF:000001">
    <property type="entry name" value="PTS system glucose-specific IIA component"/>
    <property type="match status" value="1"/>
</dbReference>
<dbReference type="EC" id="2.7.1.69" evidence="16"/>
<dbReference type="NCBIfam" id="TIGR01995">
    <property type="entry name" value="PTS-II-ABC-beta"/>
    <property type="match status" value="1"/>
</dbReference>
<evidence type="ECO:0000256" key="6">
    <source>
        <dbReference type="ARBA" id="ARBA00022683"/>
    </source>
</evidence>
<feature type="transmembrane region" description="Helical" evidence="12">
    <location>
        <begin position="290"/>
        <end position="309"/>
    </location>
</feature>
<keyword evidence="7 12" id="KW-0812">Transmembrane</keyword>
<dbReference type="InterPro" id="IPR011297">
    <property type="entry name" value="PTS_IIABC_b_glu"/>
</dbReference>
<evidence type="ECO:0000256" key="8">
    <source>
        <dbReference type="ARBA" id="ARBA00022777"/>
    </source>
</evidence>
<feature type="active site" description="Phosphocysteine intermediate; for EIIB activity" evidence="11">
    <location>
        <position position="27"/>
    </location>
</feature>
<dbReference type="InterPro" id="IPR001127">
    <property type="entry name" value="PTS_EIIA_1_perm"/>
</dbReference>
<dbReference type="PANTHER" id="PTHR30175:SF1">
    <property type="entry name" value="PTS SYSTEM ARBUTIN-, CELLOBIOSE-, AND SALICIN-SPECIFIC EIIBC COMPONENT-RELATED"/>
    <property type="match status" value="1"/>
</dbReference>
<feature type="transmembrane region" description="Helical" evidence="12">
    <location>
        <begin position="347"/>
        <end position="367"/>
    </location>
</feature>
<evidence type="ECO:0000256" key="4">
    <source>
        <dbReference type="ARBA" id="ARBA00022597"/>
    </source>
</evidence>
<dbReference type="Pfam" id="PF00367">
    <property type="entry name" value="PTS_EIIB"/>
    <property type="match status" value="1"/>
</dbReference>
<feature type="transmembrane region" description="Helical" evidence="12">
    <location>
        <begin position="108"/>
        <end position="135"/>
    </location>
</feature>
<name>A0A174H3W1_9CLOT</name>
<dbReference type="InterPro" id="IPR011055">
    <property type="entry name" value="Dup_hybrid_motif"/>
</dbReference>
<feature type="transmembrane region" description="Helical" evidence="12">
    <location>
        <begin position="233"/>
        <end position="257"/>
    </location>
</feature>
<evidence type="ECO:0000256" key="10">
    <source>
        <dbReference type="ARBA" id="ARBA00023136"/>
    </source>
</evidence>
<feature type="domain" description="PTS EIIB type-1" evidence="14">
    <location>
        <begin position="5"/>
        <end position="87"/>
    </location>
</feature>
<feature type="transmembrane region" description="Helical" evidence="12">
    <location>
        <begin position="199"/>
        <end position="221"/>
    </location>
</feature>
<protein>
    <submittedName>
        <fullName evidence="16">PTS system beta-glucoside-specific EIIBCA component BglP</fullName>
        <ecNumber evidence="16">2.7.1.69</ecNumber>
    </submittedName>
</protein>
<evidence type="ECO:0000259" key="15">
    <source>
        <dbReference type="PROSITE" id="PS51103"/>
    </source>
</evidence>